<evidence type="ECO:0000259" key="4">
    <source>
        <dbReference type="PROSITE" id="PS51793"/>
    </source>
</evidence>
<accession>A0AAX4JE33</accession>
<evidence type="ECO:0000256" key="1">
    <source>
        <dbReference type="ARBA" id="ARBA00022723"/>
    </source>
</evidence>
<dbReference type="PROSITE" id="PS51793">
    <property type="entry name" value="MIS18"/>
    <property type="match status" value="1"/>
</dbReference>
<evidence type="ECO:0000313" key="6">
    <source>
        <dbReference type="Proteomes" id="UP001334084"/>
    </source>
</evidence>
<proteinExistence type="inferred from homology"/>
<keyword evidence="1" id="KW-0479">Metal-binding</keyword>
<keyword evidence="2" id="KW-0862">Zinc</keyword>
<feature type="domain" description="Mis18" evidence="4">
    <location>
        <begin position="9"/>
        <end position="99"/>
    </location>
</feature>
<dbReference type="Pfam" id="PF03226">
    <property type="entry name" value="Yippee-Mis18"/>
    <property type="match status" value="1"/>
</dbReference>
<dbReference type="InterPro" id="IPR004910">
    <property type="entry name" value="Yippee/Mis18/Cereblon"/>
</dbReference>
<gene>
    <name evidence="5" type="ORF">VNE69_08036</name>
</gene>
<dbReference type="Proteomes" id="UP001334084">
    <property type="component" value="Chromosome 8"/>
</dbReference>
<evidence type="ECO:0000313" key="5">
    <source>
        <dbReference type="EMBL" id="WUR04278.1"/>
    </source>
</evidence>
<organism evidence="5 6">
    <name type="scientific">Vairimorpha necatrix</name>
    <dbReference type="NCBI Taxonomy" id="6039"/>
    <lineage>
        <taxon>Eukaryota</taxon>
        <taxon>Fungi</taxon>
        <taxon>Fungi incertae sedis</taxon>
        <taxon>Microsporidia</taxon>
        <taxon>Nosematidae</taxon>
        <taxon>Vairimorpha</taxon>
    </lineage>
</organism>
<keyword evidence="6" id="KW-1185">Reference proteome</keyword>
<evidence type="ECO:0000256" key="3">
    <source>
        <dbReference type="RuleBase" id="RU110713"/>
    </source>
</evidence>
<dbReference type="RefSeq" id="XP_065330423.1">
    <property type="nucleotide sequence ID" value="XM_065474351.1"/>
</dbReference>
<protein>
    <recommendedName>
        <fullName evidence="3">Protein yippee-like</fullName>
    </recommendedName>
</protein>
<sequence length="137" mass="15561">MCAKMMKNPFTVNCRGCNLPLTDSFSLLEYKNKFLIHSSISTNLVIDKKKINEGDSAYMVMKCKCHMVVGRRFISTSVEYNGYSGMYFINKEDVFTYNLGAGVVEGANLTSMSDICEDIDKIQKLCLYLYKKIDGKK</sequence>
<dbReference type="EMBL" id="CP142733">
    <property type="protein sequence ID" value="WUR04278.1"/>
    <property type="molecule type" value="Genomic_DNA"/>
</dbReference>
<name>A0AAX4JE33_9MICR</name>
<dbReference type="InterPro" id="IPR034752">
    <property type="entry name" value="Mis18"/>
</dbReference>
<dbReference type="AlphaFoldDB" id="A0AAX4JE33"/>
<dbReference type="GeneID" id="90542112"/>
<dbReference type="KEGG" id="vnx:VNE69_08036"/>
<dbReference type="GO" id="GO:0046872">
    <property type="term" value="F:metal ion binding"/>
    <property type="evidence" value="ECO:0007669"/>
    <property type="project" value="UniProtKB-KW"/>
</dbReference>
<evidence type="ECO:0000256" key="2">
    <source>
        <dbReference type="ARBA" id="ARBA00022833"/>
    </source>
</evidence>
<reference evidence="5" key="1">
    <citation type="journal article" date="2024" name="BMC Genomics">
        <title>Functional annotation of a divergent genome using sequence and structure-based similarity.</title>
        <authorList>
            <person name="Svedberg D."/>
            <person name="Winiger R.R."/>
            <person name="Berg A."/>
            <person name="Sharma H."/>
            <person name="Tellgren-Roth C."/>
            <person name="Debrunner-Vossbrinck B.A."/>
            <person name="Vossbrinck C.R."/>
            <person name="Barandun J."/>
        </authorList>
    </citation>
    <scope>NUCLEOTIDE SEQUENCE</scope>
    <source>
        <strain evidence="5">Illinois isolate</strain>
    </source>
</reference>
<comment type="similarity">
    <text evidence="3">Belongs to the yippee family.</text>
</comment>